<reference evidence="9" key="1">
    <citation type="journal article" date="2011" name="Science">
        <title>The plant cell wall-decomposing machinery underlies the functional diversity of forest fungi.</title>
        <authorList>
            <person name="Eastwood D.C."/>
            <person name="Floudas D."/>
            <person name="Binder M."/>
            <person name="Majcherczyk A."/>
            <person name="Schneider P."/>
            <person name="Aerts A."/>
            <person name="Asiegbu F.O."/>
            <person name="Baker S.E."/>
            <person name="Barry K."/>
            <person name="Bendiksby M."/>
            <person name="Blumentritt M."/>
            <person name="Coutinho P.M."/>
            <person name="Cullen D."/>
            <person name="de Vries R.P."/>
            <person name="Gathman A."/>
            <person name="Goodell B."/>
            <person name="Henrissat B."/>
            <person name="Ihrmark K."/>
            <person name="Kauserud H."/>
            <person name="Kohler A."/>
            <person name="LaButti K."/>
            <person name="Lapidus A."/>
            <person name="Lavin J.L."/>
            <person name="Lee Y.-H."/>
            <person name="Lindquist E."/>
            <person name="Lilly W."/>
            <person name="Lucas S."/>
            <person name="Morin E."/>
            <person name="Murat C."/>
            <person name="Oguiza J.A."/>
            <person name="Park J."/>
            <person name="Pisabarro A.G."/>
            <person name="Riley R."/>
            <person name="Rosling A."/>
            <person name="Salamov A."/>
            <person name="Schmidt O."/>
            <person name="Schmutz J."/>
            <person name="Skrede I."/>
            <person name="Stenlid J."/>
            <person name="Wiebenga A."/>
            <person name="Xie X."/>
            <person name="Kuees U."/>
            <person name="Hibbett D.S."/>
            <person name="Hoffmeister D."/>
            <person name="Hoegberg N."/>
            <person name="Martin F."/>
            <person name="Grigoriev I.V."/>
            <person name="Watkinson S.C."/>
        </authorList>
    </citation>
    <scope>NUCLEOTIDE SEQUENCE [LARGE SCALE GENOMIC DNA]</scope>
    <source>
        <strain evidence="9">S7.9</strain>
    </source>
</reference>
<evidence type="ECO:0000256" key="5">
    <source>
        <dbReference type="RuleBase" id="RU000682"/>
    </source>
</evidence>
<accession>F8NG88</accession>
<dbReference type="CDD" id="cd00086">
    <property type="entry name" value="homeodomain"/>
    <property type="match status" value="1"/>
</dbReference>
<protein>
    <submittedName>
        <fullName evidence="8">A mating type protein</fullName>
    </submittedName>
</protein>
<dbReference type="OrthoDB" id="6159439at2759"/>
<keyword evidence="4 5" id="KW-0371">Homeobox</keyword>
<feature type="compositionally biased region" description="Basic and acidic residues" evidence="6">
    <location>
        <begin position="284"/>
        <end position="293"/>
    </location>
</feature>
<dbReference type="HOGENOM" id="CLU_513975_0_0_1"/>
<feature type="region of interest" description="Disordered" evidence="6">
    <location>
        <begin position="272"/>
        <end position="293"/>
    </location>
</feature>
<dbReference type="KEGG" id="sla:SERLADRAFT_412528"/>
<keyword evidence="2" id="KW-0805">Transcription regulation</keyword>
<keyword evidence="4 5" id="KW-0539">Nucleus</keyword>
<dbReference type="RefSeq" id="XP_007312942.1">
    <property type="nucleotide sequence ID" value="XM_007312880.1"/>
</dbReference>
<dbReference type="PANTHER" id="PTHR45714:SF72">
    <property type="entry name" value="HOMEOBOX-LEUCINE ZIPPER PROTEIN HOX26-RELATED"/>
    <property type="match status" value="1"/>
</dbReference>
<organism evidence="9">
    <name type="scientific">Serpula lacrymans var. lacrymans (strain S7.9)</name>
    <name type="common">Dry rot fungus</name>
    <dbReference type="NCBI Taxonomy" id="578457"/>
    <lineage>
        <taxon>Eukaryota</taxon>
        <taxon>Fungi</taxon>
        <taxon>Dikarya</taxon>
        <taxon>Basidiomycota</taxon>
        <taxon>Agaricomycotina</taxon>
        <taxon>Agaricomycetes</taxon>
        <taxon>Agaricomycetidae</taxon>
        <taxon>Boletales</taxon>
        <taxon>Coniophorineae</taxon>
        <taxon>Serpulaceae</taxon>
        <taxon>Serpula</taxon>
    </lineage>
</organism>
<dbReference type="InterPro" id="IPR001356">
    <property type="entry name" value="HD"/>
</dbReference>
<evidence type="ECO:0000256" key="2">
    <source>
        <dbReference type="ARBA" id="ARBA00023015"/>
    </source>
</evidence>
<dbReference type="InterPro" id="IPR009057">
    <property type="entry name" value="Homeodomain-like_sf"/>
</dbReference>
<dbReference type="GeneID" id="18813059"/>
<feature type="DNA-binding region" description="Homeobox" evidence="4">
    <location>
        <begin position="180"/>
        <end position="239"/>
    </location>
</feature>
<dbReference type="GO" id="GO:0005634">
    <property type="term" value="C:nucleus"/>
    <property type="evidence" value="ECO:0007669"/>
    <property type="project" value="UniProtKB-SubCell"/>
</dbReference>
<dbReference type="AlphaFoldDB" id="F8NG88"/>
<feature type="compositionally biased region" description="Polar residues" evidence="6">
    <location>
        <begin position="452"/>
        <end position="461"/>
    </location>
</feature>
<dbReference type="Gene3D" id="1.10.10.60">
    <property type="entry name" value="Homeodomain-like"/>
    <property type="match status" value="1"/>
</dbReference>
<evidence type="ECO:0000313" key="9">
    <source>
        <dbReference type="Proteomes" id="UP000008064"/>
    </source>
</evidence>
<dbReference type="PANTHER" id="PTHR45714">
    <property type="entry name" value="HOMEOBOX-LEUCINE ZIPPER PROTEIN HAT14"/>
    <property type="match status" value="1"/>
</dbReference>
<dbReference type="GO" id="GO:0003677">
    <property type="term" value="F:DNA binding"/>
    <property type="evidence" value="ECO:0007669"/>
    <property type="project" value="UniProtKB-UniRule"/>
</dbReference>
<dbReference type="SUPFAM" id="SSF46689">
    <property type="entry name" value="Homeodomain-like"/>
    <property type="match status" value="1"/>
</dbReference>
<evidence type="ECO:0000256" key="4">
    <source>
        <dbReference type="PROSITE-ProRule" id="PRU00108"/>
    </source>
</evidence>
<dbReference type="EMBL" id="GL945428">
    <property type="protein sequence ID" value="EGO31058.1"/>
    <property type="molecule type" value="Genomic_DNA"/>
</dbReference>
<evidence type="ECO:0000259" key="7">
    <source>
        <dbReference type="PROSITE" id="PS50071"/>
    </source>
</evidence>
<evidence type="ECO:0000256" key="6">
    <source>
        <dbReference type="SAM" id="MobiDB-lite"/>
    </source>
</evidence>
<dbReference type="Pfam" id="PF00046">
    <property type="entry name" value="Homeodomain"/>
    <property type="match status" value="1"/>
</dbReference>
<keyword evidence="3" id="KW-0804">Transcription</keyword>
<feature type="compositionally biased region" description="Low complexity" evidence="6">
    <location>
        <begin position="511"/>
        <end position="551"/>
    </location>
</feature>
<comment type="subcellular location">
    <subcellularLocation>
        <location evidence="1 4 5">Nucleus</location>
    </subcellularLocation>
</comment>
<dbReference type="SMART" id="SM00389">
    <property type="entry name" value="HOX"/>
    <property type="match status" value="1"/>
</dbReference>
<name>F8NG88_SERL9</name>
<dbReference type="PROSITE" id="PS50071">
    <property type="entry name" value="HOMEOBOX_2"/>
    <property type="match status" value="1"/>
</dbReference>
<sequence>MPDLTRLSENSGNSERETILRSIIGVAAEIKRTTAPPASDPLTCSPTTRLSTDKPPILHTNLELPTPQSILCELSYFNPPAGVSQRLDDLFLRKARELQFQTQASMRQTLMKVHLSSGLSEELSFTIFHTFRSTYFQKQSDWKKMILASLKSSHKCSVGVDSTHITKESKKLDDFSSTRNARVRHKFNQEYVPMLELFFRQNPFPSHADKAFLAKKSGMTYRQMHVWFQNRRSRTKKEGLEVKRRPESPVSRVYLDELCERMRERIIPECERMSTPDSDTTDSEVEHEARDANRPRNRYLSDVLDVCAPPHAFPSAYPPSCDYNPFPAQGVPYQFSIPQWRRRPTQKLLRPPQTIDFDEIIEMFSRMNMKCGAEKARKHRAHELLRLGGGTTDLHIHRQPTAKRLAATSSITVKPPPAPLPSLIRSTKSYLPVLLPSLISVPAPNSRLHVFNTPSPQSRPTTLVPVPGTETTTRKVTSARKIAPLPKRIPKGTSIAHRGITPAMSESSVIPSLSLTSPSRTSSYGSSETRLFSESSSSSSSPRVRTPATSSNSLPRIVTPTLSMPGLSPYQQSSSMSDLFADSPVGTPSQAESLQLDMNFFGDPHVAKASDFNFFGIPPSTNLVHAQS</sequence>
<feature type="region of interest" description="Disordered" evidence="6">
    <location>
        <begin position="451"/>
        <end position="476"/>
    </location>
</feature>
<gene>
    <name evidence="8" type="primary">a2-1</name>
    <name evidence="8" type="ORF">SERLADRAFT_412528</name>
</gene>
<proteinExistence type="predicted"/>
<dbReference type="Proteomes" id="UP000008064">
    <property type="component" value="Unassembled WGS sequence"/>
</dbReference>
<feature type="region of interest" description="Disordered" evidence="6">
    <location>
        <begin position="489"/>
        <end position="558"/>
    </location>
</feature>
<evidence type="ECO:0000256" key="3">
    <source>
        <dbReference type="ARBA" id="ARBA00023163"/>
    </source>
</evidence>
<keyword evidence="4 5" id="KW-0238">DNA-binding</keyword>
<evidence type="ECO:0000256" key="1">
    <source>
        <dbReference type="ARBA" id="ARBA00004123"/>
    </source>
</evidence>
<evidence type="ECO:0000313" key="8">
    <source>
        <dbReference type="EMBL" id="EGO31058.1"/>
    </source>
</evidence>
<dbReference type="InterPro" id="IPR050762">
    <property type="entry name" value="HD-ZIP_Homeobox_LZ_Class_II"/>
</dbReference>
<feature type="domain" description="Homeobox" evidence="7">
    <location>
        <begin position="178"/>
        <end position="238"/>
    </location>
</feature>